<accession>A0A345Z3T6</accession>
<dbReference type="RefSeq" id="WP_115558171.1">
    <property type="nucleotide sequence ID" value="NZ_CP031376.1"/>
</dbReference>
<dbReference type="KEGG" id="salx:SALLE_v1c05930"/>
<dbReference type="SUPFAM" id="SSF64376">
    <property type="entry name" value="YlxR-like"/>
    <property type="match status" value="1"/>
</dbReference>
<dbReference type="InterPro" id="IPR007393">
    <property type="entry name" value="YlxR_dom"/>
</dbReference>
<dbReference type="InterPro" id="IPR035931">
    <property type="entry name" value="YlxR-like_sf"/>
</dbReference>
<gene>
    <name evidence="2" type="ORF">SALLE_v1c05930</name>
</gene>
<proteinExistence type="predicted"/>
<organism evidence="2 3">
    <name type="scientific">Spiroplasma alleghenense</name>
    <dbReference type="NCBI Taxonomy" id="216931"/>
    <lineage>
        <taxon>Bacteria</taxon>
        <taxon>Bacillati</taxon>
        <taxon>Mycoplasmatota</taxon>
        <taxon>Mollicutes</taxon>
        <taxon>Entomoplasmatales</taxon>
        <taxon>Spiroplasmataceae</taxon>
        <taxon>Spiroplasma</taxon>
    </lineage>
</organism>
<dbReference type="CDD" id="cd00279">
    <property type="entry name" value="YlxR"/>
    <property type="match status" value="1"/>
</dbReference>
<feature type="domain" description="YlxR" evidence="1">
    <location>
        <begin position="11"/>
        <end position="82"/>
    </location>
</feature>
<dbReference type="EMBL" id="CP031376">
    <property type="protein sequence ID" value="AXK51265.1"/>
    <property type="molecule type" value="Genomic_DNA"/>
</dbReference>
<evidence type="ECO:0000313" key="3">
    <source>
        <dbReference type="Proteomes" id="UP000254792"/>
    </source>
</evidence>
<dbReference type="OrthoDB" id="9813251at2"/>
<keyword evidence="3" id="KW-1185">Reference proteome</keyword>
<evidence type="ECO:0000259" key="1">
    <source>
        <dbReference type="Pfam" id="PF04296"/>
    </source>
</evidence>
<reference evidence="2 3" key="1">
    <citation type="submission" date="2018-07" db="EMBL/GenBank/DDBJ databases">
        <title>Complete genome sequence of Spiroplasma alleghenense PLHS-1 (ATCC 51752).</title>
        <authorList>
            <person name="Chou L."/>
            <person name="Lee T.-Y."/>
            <person name="Tsai Y.-M."/>
            <person name="Kuo C.-H."/>
        </authorList>
    </citation>
    <scope>NUCLEOTIDE SEQUENCE [LARGE SCALE GENOMIC DNA]</scope>
    <source>
        <strain evidence="2 3">PLHS-1</strain>
    </source>
</reference>
<dbReference type="NCBIfam" id="NF047356">
    <property type="entry name" value="RNA_bind_RnpM"/>
    <property type="match status" value="1"/>
</dbReference>
<sequence length="92" mass="10743">MSEILKKVVTRKDVATNKMLPKQEMIRIVRNKNGEVFIDSTRKANGRGIYISPSIAALEKVKKTNIIDRVLKTKLDENFWILLEKEIKENWD</sequence>
<dbReference type="Proteomes" id="UP000254792">
    <property type="component" value="Chromosome"/>
</dbReference>
<dbReference type="Pfam" id="PF04296">
    <property type="entry name" value="YlxR"/>
    <property type="match status" value="1"/>
</dbReference>
<dbReference type="AlphaFoldDB" id="A0A345Z3T6"/>
<dbReference type="PANTHER" id="PTHR34215">
    <property type="entry name" value="BLL0784 PROTEIN"/>
    <property type="match status" value="1"/>
</dbReference>
<dbReference type="PANTHER" id="PTHR34215:SF1">
    <property type="entry name" value="YLXR DOMAIN-CONTAINING PROTEIN"/>
    <property type="match status" value="1"/>
</dbReference>
<dbReference type="InterPro" id="IPR037465">
    <property type="entry name" value="YlxR"/>
</dbReference>
<dbReference type="Gene3D" id="3.30.1230.10">
    <property type="entry name" value="YlxR-like"/>
    <property type="match status" value="1"/>
</dbReference>
<protein>
    <recommendedName>
        <fullName evidence="1">YlxR domain-containing protein</fullName>
    </recommendedName>
</protein>
<evidence type="ECO:0000313" key="2">
    <source>
        <dbReference type="EMBL" id="AXK51265.1"/>
    </source>
</evidence>
<name>A0A345Z3T6_9MOLU</name>